<keyword evidence="4" id="KW-1185">Reference proteome</keyword>
<comment type="similarity">
    <text evidence="1">Belongs to the LTV1 family.</text>
</comment>
<evidence type="ECO:0000313" key="4">
    <source>
        <dbReference type="Proteomes" id="UP000726737"/>
    </source>
</evidence>
<dbReference type="GO" id="GO:0005634">
    <property type="term" value="C:nucleus"/>
    <property type="evidence" value="ECO:0007669"/>
    <property type="project" value="TreeGrafter"/>
</dbReference>
<comment type="caution">
    <text evidence="3">The sequence shown here is derived from an EMBL/GenBank/DDBJ whole genome shotgun (WGS) entry which is preliminary data.</text>
</comment>
<protein>
    <submittedName>
        <fullName evidence="3">Uncharacterized protein</fullName>
    </submittedName>
</protein>
<dbReference type="Proteomes" id="UP000726737">
    <property type="component" value="Unassembled WGS sequence"/>
</dbReference>
<proteinExistence type="inferred from homology"/>
<dbReference type="AlphaFoldDB" id="A0A9P6TZK9"/>
<dbReference type="EMBL" id="JAAAJA010000423">
    <property type="protein sequence ID" value="KAG0254032.1"/>
    <property type="molecule type" value="Genomic_DNA"/>
</dbReference>
<dbReference type="PANTHER" id="PTHR21531:SF0">
    <property type="entry name" value="PROTEIN LTV1 HOMOLOG"/>
    <property type="match status" value="1"/>
</dbReference>
<feature type="compositionally biased region" description="Basic residues" evidence="2">
    <location>
        <begin position="14"/>
        <end position="23"/>
    </location>
</feature>
<evidence type="ECO:0000256" key="2">
    <source>
        <dbReference type="SAM" id="MobiDB-lite"/>
    </source>
</evidence>
<evidence type="ECO:0000313" key="3">
    <source>
        <dbReference type="EMBL" id="KAG0254032.1"/>
    </source>
</evidence>
<dbReference type="GO" id="GO:0030688">
    <property type="term" value="C:preribosome, small subunit precursor"/>
    <property type="evidence" value="ECO:0007669"/>
    <property type="project" value="TreeGrafter"/>
</dbReference>
<accession>A0A9P6TZK9</accession>
<dbReference type="OrthoDB" id="5852896at2759"/>
<feature type="region of interest" description="Disordered" evidence="2">
    <location>
        <begin position="1"/>
        <end position="36"/>
    </location>
</feature>
<evidence type="ECO:0000256" key="1">
    <source>
        <dbReference type="ARBA" id="ARBA00009078"/>
    </source>
</evidence>
<dbReference type="Pfam" id="PF04180">
    <property type="entry name" value="LTV"/>
    <property type="match status" value="1"/>
</dbReference>
<dbReference type="GO" id="GO:0042274">
    <property type="term" value="P:ribosomal small subunit biogenesis"/>
    <property type="evidence" value="ECO:0007669"/>
    <property type="project" value="InterPro"/>
</dbReference>
<sequence>MGKKGTKQFIDRKNARHFHLVHRSQRDPLSRDESAPQRVLKEVVPSNLIGKVAVPQEEFDDGERYSDEGDEQDIFGENGGEEDGINYGTYDRAIEEVELVEAPTPAAAAAAKKKKASGSKNE</sequence>
<feature type="compositionally biased region" description="Basic and acidic residues" evidence="2">
    <location>
        <begin position="24"/>
        <end position="36"/>
    </location>
</feature>
<feature type="non-terminal residue" evidence="3">
    <location>
        <position position="122"/>
    </location>
</feature>
<dbReference type="InterPro" id="IPR007307">
    <property type="entry name" value="Ltv1"/>
</dbReference>
<dbReference type="GO" id="GO:0005829">
    <property type="term" value="C:cytosol"/>
    <property type="evidence" value="ECO:0007669"/>
    <property type="project" value="TreeGrafter"/>
</dbReference>
<feature type="region of interest" description="Disordered" evidence="2">
    <location>
        <begin position="56"/>
        <end position="85"/>
    </location>
</feature>
<name>A0A9P6TZK9_9FUNG</name>
<gene>
    <name evidence="3" type="ORF">BG011_006005</name>
</gene>
<feature type="compositionally biased region" description="Acidic residues" evidence="2">
    <location>
        <begin position="68"/>
        <end position="84"/>
    </location>
</feature>
<organism evidence="3 4">
    <name type="scientific">Mortierella polycephala</name>
    <dbReference type="NCBI Taxonomy" id="41804"/>
    <lineage>
        <taxon>Eukaryota</taxon>
        <taxon>Fungi</taxon>
        <taxon>Fungi incertae sedis</taxon>
        <taxon>Mucoromycota</taxon>
        <taxon>Mortierellomycotina</taxon>
        <taxon>Mortierellomycetes</taxon>
        <taxon>Mortierellales</taxon>
        <taxon>Mortierellaceae</taxon>
        <taxon>Mortierella</taxon>
    </lineage>
</organism>
<dbReference type="PANTHER" id="PTHR21531">
    <property type="entry name" value="LOW-TEMPERATURE VIABILITY PROTEIN LTV1-RELATED"/>
    <property type="match status" value="1"/>
</dbReference>
<reference evidence="3" key="1">
    <citation type="journal article" date="2020" name="Fungal Divers.">
        <title>Resolving the Mortierellaceae phylogeny through synthesis of multi-gene phylogenetics and phylogenomics.</title>
        <authorList>
            <person name="Vandepol N."/>
            <person name="Liber J."/>
            <person name="Desiro A."/>
            <person name="Na H."/>
            <person name="Kennedy M."/>
            <person name="Barry K."/>
            <person name="Grigoriev I.V."/>
            <person name="Miller A.N."/>
            <person name="O'Donnell K."/>
            <person name="Stajich J.E."/>
            <person name="Bonito G."/>
        </authorList>
    </citation>
    <scope>NUCLEOTIDE SEQUENCE</scope>
    <source>
        <strain evidence="3">KOD948</strain>
    </source>
</reference>
<dbReference type="GO" id="GO:0000056">
    <property type="term" value="P:ribosomal small subunit export from nucleus"/>
    <property type="evidence" value="ECO:0007669"/>
    <property type="project" value="TreeGrafter"/>
</dbReference>